<dbReference type="Proteomes" id="UP000078437">
    <property type="component" value="Chromosome"/>
</dbReference>
<evidence type="ECO:0000313" key="1">
    <source>
        <dbReference type="EMBL" id="ANJ27497.1"/>
    </source>
</evidence>
<dbReference type="Pfam" id="PF22752">
    <property type="entry name" value="DUF488-N3i"/>
    <property type="match status" value="1"/>
</dbReference>
<protein>
    <submittedName>
        <fullName evidence="1">MarR family transcriptional regulator</fullName>
    </submittedName>
</protein>
<dbReference type="PANTHER" id="PTHR36849:SF1">
    <property type="entry name" value="CYTOPLASMIC PROTEIN"/>
    <property type="match status" value="1"/>
</dbReference>
<name>A0A191WGZ7_9MICO</name>
<gene>
    <name evidence="1" type="ORF">ATC03_13030</name>
</gene>
<reference evidence="1 2" key="1">
    <citation type="journal article" date="2016" name="Int. J. Syst. Evol. Microbiol.">
        <title>Agromyces aureus sp. nov., isolated from the rhizosphere of Salix caprea L. grown in a heavy-metal-contaminated soil.</title>
        <authorList>
            <person name="Corretto E."/>
            <person name="Antonielli L."/>
            <person name="Sessitsch A."/>
            <person name="Compant S."/>
            <person name="Gorfer M."/>
            <person name="Kuffner M."/>
            <person name="Brader G."/>
        </authorList>
    </citation>
    <scope>NUCLEOTIDE SEQUENCE [LARGE SCALE GENOMIC DNA]</scope>
    <source>
        <strain evidence="1 2">AR33</strain>
    </source>
</reference>
<dbReference type="PANTHER" id="PTHR36849">
    <property type="entry name" value="CYTOPLASMIC PROTEIN-RELATED"/>
    <property type="match status" value="1"/>
</dbReference>
<dbReference type="OrthoDB" id="9790745at2"/>
<organism evidence="1 2">
    <name type="scientific">Agromyces aureus</name>
    <dbReference type="NCBI Taxonomy" id="453304"/>
    <lineage>
        <taxon>Bacteria</taxon>
        <taxon>Bacillati</taxon>
        <taxon>Actinomycetota</taxon>
        <taxon>Actinomycetes</taxon>
        <taxon>Micrococcales</taxon>
        <taxon>Microbacteriaceae</taxon>
        <taxon>Agromyces</taxon>
    </lineage>
</organism>
<dbReference type="AlphaFoldDB" id="A0A191WGZ7"/>
<keyword evidence="2" id="KW-1185">Reference proteome</keyword>
<dbReference type="InterPro" id="IPR052552">
    <property type="entry name" value="YeaO-like"/>
</dbReference>
<reference evidence="2" key="2">
    <citation type="submission" date="2016-01" db="EMBL/GenBank/DDBJ databases">
        <title>Complete genome sequence of Agromyces aureus AR33T and comparison with related organisms.</title>
        <authorList>
            <person name="Corretto E."/>
            <person name="Antonielli L."/>
            <person name="Sessitsch A."/>
            <person name="Brader G."/>
        </authorList>
    </citation>
    <scope>NUCLEOTIDE SEQUENCE [LARGE SCALE GENOMIC DNA]</scope>
    <source>
        <strain evidence="2">AR33</strain>
    </source>
</reference>
<evidence type="ECO:0000313" key="2">
    <source>
        <dbReference type="Proteomes" id="UP000078437"/>
    </source>
</evidence>
<sequence>MPFTVKRVYDQPEASDGYRVLVDRLWPRGVSKDRAELDEWAKEVAPSPALRTEWHHSADREATFDGFAARYRHELDGNPAAEALLALGRSKEPERVTLLFGARDEHANHALVLLDWLAEHGASVDPE</sequence>
<dbReference type="KEGG" id="agy:ATC03_13030"/>
<dbReference type="EMBL" id="CP013979">
    <property type="protein sequence ID" value="ANJ27497.1"/>
    <property type="molecule type" value="Genomic_DNA"/>
</dbReference>
<accession>A0A191WGZ7</accession>
<proteinExistence type="predicted"/>
<dbReference type="RefSeq" id="WP_067877823.1">
    <property type="nucleotide sequence ID" value="NZ_CP013979.1"/>
</dbReference>